<accession>A0A919IDQ8</accession>
<proteinExistence type="predicted"/>
<keyword evidence="3" id="KW-1185">Reference proteome</keyword>
<protein>
    <submittedName>
        <fullName evidence="2">Glyoxalase</fullName>
    </submittedName>
</protein>
<dbReference type="PANTHER" id="PTHR34109">
    <property type="entry name" value="BNAUNNG04460D PROTEIN-RELATED"/>
    <property type="match status" value="1"/>
</dbReference>
<name>A0A919IDQ8_9ACTN</name>
<comment type="caution">
    <text evidence="2">The sequence shown here is derived from an EMBL/GenBank/DDBJ whole genome shotgun (WGS) entry which is preliminary data.</text>
</comment>
<gene>
    <name evidence="2" type="ORF">Acy02nite_04030</name>
</gene>
<evidence type="ECO:0000313" key="3">
    <source>
        <dbReference type="Proteomes" id="UP000619479"/>
    </source>
</evidence>
<dbReference type="AlphaFoldDB" id="A0A919IDQ8"/>
<dbReference type="InterPro" id="IPR037523">
    <property type="entry name" value="VOC_core"/>
</dbReference>
<dbReference type="Gene3D" id="3.30.720.110">
    <property type="match status" value="1"/>
</dbReference>
<dbReference type="CDD" id="cd07246">
    <property type="entry name" value="VOC_like"/>
    <property type="match status" value="1"/>
</dbReference>
<dbReference type="InterPro" id="IPR029068">
    <property type="entry name" value="Glyas_Bleomycin-R_OHBP_Dase"/>
</dbReference>
<evidence type="ECO:0000259" key="1">
    <source>
        <dbReference type="PROSITE" id="PS51819"/>
    </source>
</evidence>
<organism evidence="2 3">
    <name type="scientific">Actinoplanes cyaneus</name>
    <dbReference type="NCBI Taxonomy" id="52696"/>
    <lineage>
        <taxon>Bacteria</taxon>
        <taxon>Bacillati</taxon>
        <taxon>Actinomycetota</taxon>
        <taxon>Actinomycetes</taxon>
        <taxon>Micromonosporales</taxon>
        <taxon>Micromonosporaceae</taxon>
        <taxon>Actinoplanes</taxon>
    </lineage>
</organism>
<evidence type="ECO:0000313" key="2">
    <source>
        <dbReference type="EMBL" id="GID62522.1"/>
    </source>
</evidence>
<dbReference type="PROSITE" id="PS51819">
    <property type="entry name" value="VOC"/>
    <property type="match status" value="1"/>
</dbReference>
<reference evidence="2" key="1">
    <citation type="submission" date="2021-01" db="EMBL/GenBank/DDBJ databases">
        <title>Whole genome shotgun sequence of Actinoplanes cyaneus NBRC 14990.</title>
        <authorList>
            <person name="Komaki H."/>
            <person name="Tamura T."/>
        </authorList>
    </citation>
    <scope>NUCLEOTIDE SEQUENCE</scope>
    <source>
        <strain evidence="2">NBRC 14990</strain>
    </source>
</reference>
<dbReference type="InterPro" id="IPR004360">
    <property type="entry name" value="Glyas_Fos-R_dOase_dom"/>
</dbReference>
<dbReference type="Proteomes" id="UP000619479">
    <property type="component" value="Unassembled WGS sequence"/>
</dbReference>
<dbReference type="PANTHER" id="PTHR34109:SF1">
    <property type="entry name" value="VOC DOMAIN-CONTAINING PROTEIN"/>
    <property type="match status" value="1"/>
</dbReference>
<dbReference type="SUPFAM" id="SSF54593">
    <property type="entry name" value="Glyoxalase/Bleomycin resistance protein/Dihydroxybiphenyl dioxygenase"/>
    <property type="match status" value="1"/>
</dbReference>
<dbReference type="Pfam" id="PF00903">
    <property type="entry name" value="Glyoxalase"/>
    <property type="match status" value="1"/>
</dbReference>
<sequence length="162" mass="17726">MRIPGGKSTVTPYVAVKGADRFLDFVEAVFATGKAGRVRNPDGTIGHAEIRIGESVIMAFDARPEWPETPSLLSVYVDDADAVVARAIEAGATLVTPVFTSGIVGDRGGRVKDPTGNIWWVQAHLEDVDEATALERFGDPAELAVMREAQRSFDEEMRRRRR</sequence>
<dbReference type="Gene3D" id="3.30.720.120">
    <property type="match status" value="1"/>
</dbReference>
<feature type="domain" description="VOC" evidence="1">
    <location>
        <begin position="6"/>
        <end position="124"/>
    </location>
</feature>
<dbReference type="RefSeq" id="WP_203737997.1">
    <property type="nucleotide sequence ID" value="NZ_BAAAUC010000002.1"/>
</dbReference>
<dbReference type="EMBL" id="BOMH01000002">
    <property type="protein sequence ID" value="GID62522.1"/>
    <property type="molecule type" value="Genomic_DNA"/>
</dbReference>